<dbReference type="GO" id="GO:0046872">
    <property type="term" value="F:metal ion binding"/>
    <property type="evidence" value="ECO:0007669"/>
    <property type="project" value="InterPro"/>
</dbReference>
<dbReference type="InterPro" id="IPR003806">
    <property type="entry name" value="ATP-grasp_PylC-type"/>
</dbReference>
<evidence type="ECO:0000313" key="3">
    <source>
        <dbReference type="EMBL" id="EDO35262.1"/>
    </source>
</evidence>
<dbReference type="Proteomes" id="UP000001593">
    <property type="component" value="Unassembled WGS sequence"/>
</dbReference>
<sequence>MKTKPARQTVTISGLFAQDVPNGYLFPEYPSSFQKNAASFNDEKYFIHDFPAPPVMYLDYLRPIRVCPVLGNDIPILLRREPSIPLQTHWRKWVPDYQEPDIRVYSKENTGDAPLIMVFPHQNISREKHALDPDLHYELLSKETVQELGAPCPKHLSLSDYTTPCMLKATHGLFCYGTYMAKNEEEAQEALRELTEEMCCERPVVTEVIPEVTGNYCVQFYLHRNGDTHWVGVSRQIIGESLSWGGGVVDAREQQRLKDLLIKTVMPVKEYLYKKKFFGFVGMDILTNKDGQFVIDLNPRINGSTPLLMMSPVMAEKGFPVGVMLSNCRFPFDVKKLVSVVDELNSTGKALVVILGAENGEWGCEGYICVFAVDEMEAKEVHEKLVTEAH</sequence>
<accession>A7SLX8</accession>
<gene>
    <name evidence="3" type="ORF">NEMVEDRAFT_v1g237361</name>
</gene>
<evidence type="ECO:0000313" key="4">
    <source>
        <dbReference type="Proteomes" id="UP000001593"/>
    </source>
</evidence>
<dbReference type="eggNOG" id="ENOG502SATC">
    <property type="taxonomic scope" value="Eukaryota"/>
</dbReference>
<keyword evidence="1" id="KW-0547">Nucleotide-binding</keyword>
<dbReference type="InParanoid" id="A7SLX8"/>
<dbReference type="InterPro" id="IPR053269">
    <property type="entry name" value="Asp-Met_ligase"/>
</dbReference>
<dbReference type="PANTHER" id="PTHR37018">
    <property type="entry name" value="CULTURE SPECIFIC PROTEIN, PUTATIVE (AFU_ORTHOLOGUE AFUA_2G00130)-RELATED"/>
    <property type="match status" value="1"/>
</dbReference>
<dbReference type="InterPro" id="IPR011761">
    <property type="entry name" value="ATP-grasp"/>
</dbReference>
<dbReference type="AlphaFoldDB" id="A7SLX8"/>
<dbReference type="PROSITE" id="PS50975">
    <property type="entry name" value="ATP_GRASP"/>
    <property type="match status" value="1"/>
</dbReference>
<dbReference type="Gene3D" id="3.30.470.20">
    <property type="entry name" value="ATP-grasp fold, B domain"/>
    <property type="match status" value="1"/>
</dbReference>
<feature type="domain" description="ATP-grasp" evidence="2">
    <location>
        <begin position="123"/>
        <end position="330"/>
    </location>
</feature>
<dbReference type="EMBL" id="DS469703">
    <property type="protein sequence ID" value="EDO35262.1"/>
    <property type="molecule type" value="Genomic_DNA"/>
</dbReference>
<dbReference type="PhylomeDB" id="A7SLX8"/>
<dbReference type="Pfam" id="PF02655">
    <property type="entry name" value="ATP-grasp_3"/>
    <property type="match status" value="1"/>
</dbReference>
<proteinExistence type="predicted"/>
<keyword evidence="1" id="KW-0067">ATP-binding</keyword>
<dbReference type="SUPFAM" id="SSF56059">
    <property type="entry name" value="Glutathione synthetase ATP-binding domain-like"/>
    <property type="match status" value="1"/>
</dbReference>
<dbReference type="KEGG" id="nve:5506672"/>
<evidence type="ECO:0000256" key="1">
    <source>
        <dbReference type="PROSITE-ProRule" id="PRU00409"/>
    </source>
</evidence>
<dbReference type="OrthoDB" id="5946236at2759"/>
<dbReference type="GO" id="GO:0005524">
    <property type="term" value="F:ATP binding"/>
    <property type="evidence" value="ECO:0007669"/>
    <property type="project" value="UniProtKB-UniRule"/>
</dbReference>
<organism evidence="3 4">
    <name type="scientific">Nematostella vectensis</name>
    <name type="common">Starlet sea anemone</name>
    <dbReference type="NCBI Taxonomy" id="45351"/>
    <lineage>
        <taxon>Eukaryota</taxon>
        <taxon>Metazoa</taxon>
        <taxon>Cnidaria</taxon>
        <taxon>Anthozoa</taxon>
        <taxon>Hexacorallia</taxon>
        <taxon>Actiniaria</taxon>
        <taxon>Edwardsiidae</taxon>
        <taxon>Nematostella</taxon>
    </lineage>
</organism>
<keyword evidence="4" id="KW-1185">Reference proteome</keyword>
<dbReference type="STRING" id="45351.A7SLX8"/>
<evidence type="ECO:0000259" key="2">
    <source>
        <dbReference type="PROSITE" id="PS50975"/>
    </source>
</evidence>
<name>A7SLX8_NEMVE</name>
<protein>
    <recommendedName>
        <fullName evidence="2">ATP-grasp domain-containing protein</fullName>
    </recommendedName>
</protein>
<dbReference type="PANTHER" id="PTHR37018:SF1">
    <property type="entry name" value="CULTURE SPECIFIC PROTEIN, PUTATIVE (AFU_ORTHOLOGUE AFUA_2G00130)-RELATED"/>
    <property type="match status" value="1"/>
</dbReference>
<reference evidence="3 4" key="1">
    <citation type="journal article" date="2007" name="Science">
        <title>Sea anemone genome reveals ancestral eumetazoan gene repertoire and genomic organization.</title>
        <authorList>
            <person name="Putnam N.H."/>
            <person name="Srivastava M."/>
            <person name="Hellsten U."/>
            <person name="Dirks B."/>
            <person name="Chapman J."/>
            <person name="Salamov A."/>
            <person name="Terry A."/>
            <person name="Shapiro H."/>
            <person name="Lindquist E."/>
            <person name="Kapitonov V.V."/>
            <person name="Jurka J."/>
            <person name="Genikhovich G."/>
            <person name="Grigoriev I.V."/>
            <person name="Lucas S.M."/>
            <person name="Steele R.E."/>
            <person name="Finnerty J.R."/>
            <person name="Technau U."/>
            <person name="Martindale M.Q."/>
            <person name="Rokhsar D.S."/>
        </authorList>
    </citation>
    <scope>NUCLEOTIDE SEQUENCE [LARGE SCALE GENOMIC DNA]</scope>
    <source>
        <strain evidence="4">CH2 X CH6</strain>
    </source>
</reference>
<dbReference type="HOGENOM" id="CLU_045742_0_0_1"/>